<reference evidence="3 4" key="2">
    <citation type="journal article" date="2017" name="Genome Biol.">
        <title>New reference genome sequences of hot pepper reveal the massive evolution of plant disease-resistance genes by retroduplication.</title>
        <authorList>
            <person name="Kim S."/>
            <person name="Park J."/>
            <person name="Yeom S.I."/>
            <person name="Kim Y.M."/>
            <person name="Seo E."/>
            <person name="Kim K.T."/>
            <person name="Kim M.S."/>
            <person name="Lee J.M."/>
            <person name="Cheong K."/>
            <person name="Shin H.S."/>
            <person name="Kim S.B."/>
            <person name="Han K."/>
            <person name="Lee J."/>
            <person name="Park M."/>
            <person name="Lee H.A."/>
            <person name="Lee H.Y."/>
            <person name="Lee Y."/>
            <person name="Oh S."/>
            <person name="Lee J.H."/>
            <person name="Choi E."/>
            <person name="Choi E."/>
            <person name="Lee S.E."/>
            <person name="Jeon J."/>
            <person name="Kim H."/>
            <person name="Choi G."/>
            <person name="Song H."/>
            <person name="Lee J."/>
            <person name="Lee S.C."/>
            <person name="Kwon J.K."/>
            <person name="Lee H.Y."/>
            <person name="Koo N."/>
            <person name="Hong Y."/>
            <person name="Kim R.W."/>
            <person name="Kang W.H."/>
            <person name="Huh J.H."/>
            <person name="Kang B.C."/>
            <person name="Yang T.J."/>
            <person name="Lee Y.H."/>
            <person name="Bennetzen J.L."/>
            <person name="Choi D."/>
        </authorList>
    </citation>
    <scope>NUCLEOTIDE SEQUENCE [LARGE SCALE GENOMIC DNA]</scope>
    <source>
        <strain evidence="4">cv. CM334</strain>
    </source>
</reference>
<keyword evidence="4" id="KW-1185">Reference proteome</keyword>
<dbReference type="STRING" id="4072.A0A2G3A1I6"/>
<dbReference type="SUPFAM" id="SSF111321">
    <property type="entry name" value="AF1104-like"/>
    <property type="match status" value="1"/>
</dbReference>
<keyword evidence="3" id="KW-0808">Transferase</keyword>
<reference evidence="3 4" key="1">
    <citation type="journal article" date="2014" name="Nat. Genet.">
        <title>Genome sequence of the hot pepper provides insights into the evolution of pungency in Capsicum species.</title>
        <authorList>
            <person name="Kim S."/>
            <person name="Park M."/>
            <person name="Yeom S.I."/>
            <person name="Kim Y.M."/>
            <person name="Lee J.M."/>
            <person name="Lee H.A."/>
            <person name="Seo E."/>
            <person name="Choi J."/>
            <person name="Cheong K."/>
            <person name="Kim K.T."/>
            <person name="Jung K."/>
            <person name="Lee G.W."/>
            <person name="Oh S.K."/>
            <person name="Bae C."/>
            <person name="Kim S.B."/>
            <person name="Lee H.Y."/>
            <person name="Kim S.Y."/>
            <person name="Kim M.S."/>
            <person name="Kang B.C."/>
            <person name="Jo Y.D."/>
            <person name="Yang H.B."/>
            <person name="Jeong H.J."/>
            <person name="Kang W.H."/>
            <person name="Kwon J.K."/>
            <person name="Shin C."/>
            <person name="Lim J.Y."/>
            <person name="Park J.H."/>
            <person name="Huh J.H."/>
            <person name="Kim J.S."/>
            <person name="Kim B.D."/>
            <person name="Cohen O."/>
            <person name="Paran I."/>
            <person name="Suh M.C."/>
            <person name="Lee S.B."/>
            <person name="Kim Y.K."/>
            <person name="Shin Y."/>
            <person name="Noh S.J."/>
            <person name="Park J."/>
            <person name="Seo Y.S."/>
            <person name="Kwon S.Y."/>
            <person name="Kim H.A."/>
            <person name="Park J.M."/>
            <person name="Kim H.J."/>
            <person name="Choi S.B."/>
            <person name="Bosland P.W."/>
            <person name="Reeves G."/>
            <person name="Jo S.H."/>
            <person name="Lee B.W."/>
            <person name="Cho H.T."/>
            <person name="Choi H.S."/>
            <person name="Lee M.S."/>
            <person name="Yu Y."/>
            <person name="Do Choi Y."/>
            <person name="Park B.S."/>
            <person name="van Deynze A."/>
            <person name="Ashrafi H."/>
            <person name="Hill T."/>
            <person name="Kim W.T."/>
            <person name="Pai H.S."/>
            <person name="Ahn H.K."/>
            <person name="Yeam I."/>
            <person name="Giovannoni J.J."/>
            <person name="Rose J.K."/>
            <person name="Sorensen I."/>
            <person name="Lee S.J."/>
            <person name="Kim R.W."/>
            <person name="Choi I.Y."/>
            <person name="Choi B.S."/>
            <person name="Lim J.S."/>
            <person name="Lee Y.H."/>
            <person name="Choi D."/>
        </authorList>
    </citation>
    <scope>NUCLEOTIDE SEQUENCE [LARGE SCALE GENOMIC DNA]</scope>
    <source>
        <strain evidence="4">cv. CM334</strain>
    </source>
</reference>
<proteinExistence type="predicted"/>
<dbReference type="PANTHER" id="PTHR12280">
    <property type="entry name" value="PANTOTHENATE KINASE"/>
    <property type="match status" value="1"/>
</dbReference>
<dbReference type="GO" id="GO:0005524">
    <property type="term" value="F:ATP binding"/>
    <property type="evidence" value="ECO:0007669"/>
    <property type="project" value="InterPro"/>
</dbReference>
<dbReference type="InterPro" id="IPR002791">
    <property type="entry name" value="ARMT1-like_metal-bd"/>
</dbReference>
<feature type="domain" description="Damage-control phosphatase ARMT1-like metal-binding" evidence="2">
    <location>
        <begin position="30"/>
        <end position="319"/>
    </location>
</feature>
<dbReference type="PANTHER" id="PTHR12280:SF34">
    <property type="entry name" value="PANTOTHENATE KINASE 1"/>
    <property type="match status" value="1"/>
</dbReference>
<dbReference type="AlphaFoldDB" id="A0A2G3A1I6"/>
<keyword evidence="3" id="KW-0418">Kinase</keyword>
<dbReference type="Proteomes" id="UP000222542">
    <property type="component" value="Unassembled WGS sequence"/>
</dbReference>
<organism evidence="3 4">
    <name type="scientific">Capsicum annuum</name>
    <name type="common">Capsicum pepper</name>
    <dbReference type="NCBI Taxonomy" id="4072"/>
    <lineage>
        <taxon>Eukaryota</taxon>
        <taxon>Viridiplantae</taxon>
        <taxon>Streptophyta</taxon>
        <taxon>Embryophyta</taxon>
        <taxon>Tracheophyta</taxon>
        <taxon>Spermatophyta</taxon>
        <taxon>Magnoliopsida</taxon>
        <taxon>eudicotyledons</taxon>
        <taxon>Gunneridae</taxon>
        <taxon>Pentapetalae</taxon>
        <taxon>asterids</taxon>
        <taxon>lamiids</taxon>
        <taxon>Solanales</taxon>
        <taxon>Solanaceae</taxon>
        <taxon>Solanoideae</taxon>
        <taxon>Capsiceae</taxon>
        <taxon>Capsicum</taxon>
    </lineage>
</organism>
<evidence type="ECO:0000313" key="3">
    <source>
        <dbReference type="EMBL" id="PHT88066.1"/>
    </source>
</evidence>
<evidence type="ECO:0000259" key="2">
    <source>
        <dbReference type="Pfam" id="PF01937"/>
    </source>
</evidence>
<dbReference type="Pfam" id="PF01937">
    <property type="entry name" value="ARMT1-like_dom"/>
    <property type="match status" value="1"/>
</dbReference>
<gene>
    <name evidence="3" type="ORF">T459_10172</name>
</gene>
<sequence length="335" mass="37582">MIFVKLMQKNIFVFCYRLMEEPAAYGKLGLANLLELREECLREFHFFDAYRTIKQRENEASLAVLPDLLMELDSLTEDMRLLTLIEGVLAANIFDWGSRACVDLYHKGTIIEIYRMSRKKMQRPWRASERKHNIRRVDNFDAFKERMLGSGDRKPQPHKRALLFVDNSGADIVLGMLPLARELLRRGTEVVLVANSLPALNDVTAMELPDIVAEAAKHCDILRGAAEAGGLLVDAMSNIQDGYKEDTPSVPLMVVENGCGSPCIDLRQVSSELAAAAKDADLVILEGMGRSLHTNYNAKFKCDALKLAMVKNQRLAAKLVNGNIYDCVCRYEPAS</sequence>
<accession>A0A2G3A1I6</accession>
<evidence type="ECO:0000256" key="1">
    <source>
        <dbReference type="ARBA" id="ARBA00001967"/>
    </source>
</evidence>
<dbReference type="InterPro" id="IPR004567">
    <property type="entry name" value="Type_II_PanK"/>
</dbReference>
<dbReference type="EMBL" id="AYRZ02000003">
    <property type="protein sequence ID" value="PHT88066.1"/>
    <property type="molecule type" value="Genomic_DNA"/>
</dbReference>
<name>A0A2G3A1I6_CAPAN</name>
<dbReference type="Gene3D" id="3.40.50.10880">
    <property type="entry name" value="Uncharacterised protein PF01937, DUF89, domain 3"/>
    <property type="match status" value="1"/>
</dbReference>
<evidence type="ECO:0000313" key="4">
    <source>
        <dbReference type="Proteomes" id="UP000222542"/>
    </source>
</evidence>
<dbReference type="GO" id="GO:0016301">
    <property type="term" value="F:kinase activity"/>
    <property type="evidence" value="ECO:0007669"/>
    <property type="project" value="UniProtKB-KW"/>
</dbReference>
<protein>
    <submittedName>
        <fullName evidence="3">Pantothenate kinase 2</fullName>
    </submittedName>
</protein>
<dbReference type="InterPro" id="IPR036075">
    <property type="entry name" value="ARMT-1-like_metal-bd_sf"/>
</dbReference>
<comment type="caution">
    <text evidence="3">The sequence shown here is derived from an EMBL/GenBank/DDBJ whole genome shotgun (WGS) entry which is preliminary data.</text>
</comment>
<dbReference type="GO" id="GO:0015937">
    <property type="term" value="P:coenzyme A biosynthetic process"/>
    <property type="evidence" value="ECO:0007669"/>
    <property type="project" value="InterPro"/>
</dbReference>
<dbReference type="Gramene" id="PHT88066">
    <property type="protein sequence ID" value="PHT88066"/>
    <property type="gene ID" value="T459_10172"/>
</dbReference>
<dbReference type="OMA" id="AKFRCES"/>
<comment type="cofactor">
    <cofactor evidence="1">
        <name>Ni(2+)</name>
        <dbReference type="ChEBI" id="CHEBI:49786"/>
    </cofactor>
</comment>